<protein>
    <submittedName>
        <fullName evidence="3">Uncharacterized protein</fullName>
    </submittedName>
</protein>
<evidence type="ECO:0000256" key="1">
    <source>
        <dbReference type="SAM" id="MobiDB-lite"/>
    </source>
</evidence>
<keyword evidence="4" id="KW-1185">Reference proteome</keyword>
<keyword evidence="2" id="KW-0812">Transmembrane</keyword>
<sequence>MSFHQLEDRPPRSTQLTPTEPFPTITPTTTSSTTRDEKIRPINIELKRTSSVSPPPTAHQGLTPYDTDIEAMTTQQSSDRLNRQSMANLDPNCSQWPGKDHWKQKAKAAKMNNRSCQWFAHLSKRAKIAVKLAIILLIVGIAVGVGFGVSKPLGANIWKPNGS</sequence>
<feature type="region of interest" description="Disordered" evidence="1">
    <location>
        <begin position="1"/>
        <end position="40"/>
    </location>
</feature>
<dbReference type="HOGENOM" id="CLU_121547_1_0_1"/>
<keyword evidence="2" id="KW-0472">Membrane</keyword>
<dbReference type="eggNOG" id="ENOG502SG6B">
    <property type="taxonomic scope" value="Eukaryota"/>
</dbReference>
<dbReference type="EMBL" id="KB705746">
    <property type="protein sequence ID" value="EMR70917.1"/>
    <property type="molecule type" value="Genomic_DNA"/>
</dbReference>
<evidence type="ECO:0000313" key="4">
    <source>
        <dbReference type="Proteomes" id="UP000012174"/>
    </source>
</evidence>
<name>M7T2W3_EUTLA</name>
<feature type="compositionally biased region" description="Low complexity" evidence="1">
    <location>
        <begin position="17"/>
        <end position="33"/>
    </location>
</feature>
<keyword evidence="2" id="KW-1133">Transmembrane helix</keyword>
<evidence type="ECO:0000313" key="3">
    <source>
        <dbReference type="EMBL" id="EMR70917.1"/>
    </source>
</evidence>
<gene>
    <name evidence="3" type="ORF">UCREL1_2062</name>
</gene>
<proteinExistence type="predicted"/>
<reference evidence="4" key="1">
    <citation type="journal article" date="2013" name="Genome Announc.">
        <title>Draft genome sequence of the grapevine dieback fungus Eutypa lata UCR-EL1.</title>
        <authorList>
            <person name="Blanco-Ulate B."/>
            <person name="Rolshausen P.E."/>
            <person name="Cantu D."/>
        </authorList>
    </citation>
    <scope>NUCLEOTIDE SEQUENCE [LARGE SCALE GENOMIC DNA]</scope>
    <source>
        <strain evidence="4">UCR-EL1</strain>
    </source>
</reference>
<dbReference type="AlphaFoldDB" id="M7T2W3"/>
<organism evidence="3 4">
    <name type="scientific">Eutypa lata (strain UCR-EL1)</name>
    <name type="common">Grapevine dieback disease fungus</name>
    <name type="synonym">Eutypa armeniacae</name>
    <dbReference type="NCBI Taxonomy" id="1287681"/>
    <lineage>
        <taxon>Eukaryota</taxon>
        <taxon>Fungi</taxon>
        <taxon>Dikarya</taxon>
        <taxon>Ascomycota</taxon>
        <taxon>Pezizomycotina</taxon>
        <taxon>Sordariomycetes</taxon>
        <taxon>Xylariomycetidae</taxon>
        <taxon>Xylariales</taxon>
        <taxon>Diatrypaceae</taxon>
        <taxon>Eutypa</taxon>
    </lineage>
</organism>
<feature type="transmembrane region" description="Helical" evidence="2">
    <location>
        <begin position="128"/>
        <end position="149"/>
    </location>
</feature>
<evidence type="ECO:0000256" key="2">
    <source>
        <dbReference type="SAM" id="Phobius"/>
    </source>
</evidence>
<dbReference type="KEGG" id="ela:UCREL1_2062"/>
<dbReference type="OrthoDB" id="5214669at2759"/>
<dbReference type="Proteomes" id="UP000012174">
    <property type="component" value="Unassembled WGS sequence"/>
</dbReference>
<accession>M7T2W3</accession>
<feature type="compositionally biased region" description="Basic and acidic residues" evidence="1">
    <location>
        <begin position="1"/>
        <end position="11"/>
    </location>
</feature>
<dbReference type="OMA" id="ECQVWPG"/>
<feature type="region of interest" description="Disordered" evidence="1">
    <location>
        <begin position="49"/>
        <end position="68"/>
    </location>
</feature>